<keyword evidence="6 9" id="KW-1133">Transmembrane helix</keyword>
<dbReference type="GeneID" id="59332594"/>
<comment type="subcellular location">
    <subcellularLocation>
        <location evidence="1">Membrane</location>
        <topology evidence="1">Multi-pass membrane protein</topology>
    </subcellularLocation>
</comment>
<feature type="region of interest" description="Disordered" evidence="8">
    <location>
        <begin position="1"/>
        <end position="41"/>
    </location>
</feature>
<dbReference type="EMBL" id="JACCJB010000002">
    <property type="protein sequence ID" value="KAF6229848.1"/>
    <property type="molecule type" value="Genomic_DNA"/>
</dbReference>
<keyword evidence="7 9" id="KW-0472">Membrane</keyword>
<evidence type="ECO:0000256" key="3">
    <source>
        <dbReference type="ARBA" id="ARBA00022448"/>
    </source>
</evidence>
<dbReference type="Pfam" id="PF02133">
    <property type="entry name" value="Transp_cyt_pur"/>
    <property type="match status" value="1"/>
</dbReference>
<evidence type="ECO:0000256" key="1">
    <source>
        <dbReference type="ARBA" id="ARBA00004141"/>
    </source>
</evidence>
<feature type="transmembrane region" description="Helical" evidence="9">
    <location>
        <begin position="219"/>
        <end position="239"/>
    </location>
</feature>
<feature type="transmembrane region" description="Helical" evidence="9">
    <location>
        <begin position="191"/>
        <end position="213"/>
    </location>
</feature>
<evidence type="ECO:0000256" key="9">
    <source>
        <dbReference type="SAM" id="Phobius"/>
    </source>
</evidence>
<evidence type="ECO:0000256" key="5">
    <source>
        <dbReference type="ARBA" id="ARBA00022692"/>
    </source>
</evidence>
<proteinExistence type="inferred from homology"/>
<dbReference type="Gene3D" id="1.10.4160.10">
    <property type="entry name" value="Hydantoin permease"/>
    <property type="match status" value="1"/>
</dbReference>
<dbReference type="GO" id="GO:0005886">
    <property type="term" value="C:plasma membrane"/>
    <property type="evidence" value="ECO:0007669"/>
    <property type="project" value="TreeGrafter"/>
</dbReference>
<dbReference type="PANTHER" id="PTHR31806:SF7">
    <property type="entry name" value="TRANSPORTER, PUTATIVE (AFU_ORTHOLOGUE AFUA_2G04690)-RELATED"/>
    <property type="match status" value="1"/>
</dbReference>
<keyword evidence="3" id="KW-0813">Transport</keyword>
<evidence type="ECO:0000256" key="4">
    <source>
        <dbReference type="ARBA" id="ARBA00022553"/>
    </source>
</evidence>
<feature type="transmembrane region" description="Helical" evidence="9">
    <location>
        <begin position="379"/>
        <end position="399"/>
    </location>
</feature>
<dbReference type="GO" id="GO:0022857">
    <property type="term" value="F:transmembrane transporter activity"/>
    <property type="evidence" value="ECO:0007669"/>
    <property type="project" value="InterPro"/>
</dbReference>
<protein>
    <submittedName>
        <fullName evidence="10">Uncharacterized protein</fullName>
    </submittedName>
</protein>
<dbReference type="GO" id="GO:0015851">
    <property type="term" value="P:nucleobase transport"/>
    <property type="evidence" value="ECO:0007669"/>
    <property type="project" value="UniProtKB-ARBA"/>
</dbReference>
<evidence type="ECO:0000256" key="6">
    <source>
        <dbReference type="ARBA" id="ARBA00022989"/>
    </source>
</evidence>
<feature type="transmembrane region" description="Helical" evidence="9">
    <location>
        <begin position="114"/>
        <end position="137"/>
    </location>
</feature>
<sequence>MASHEFAEEKGGKTTVISSTPSDFVPSETESAEFDTAPPPPPSGILARLRHYEALLDDKLGVEKNGPARILPEERNPPNQAIMALMWASGTMNLSCFATGFLGWEFGLDLKQSILTVIFGTLLGSMVTGWCATLGPGTGLRQVAITRYSFGWWPSKIIAALNVVEQLGWSSVGSITGGLALSAVSDGRVSLVLGVIIVAILGLIFSFIGLRAVLWYESWAWAIFFVIFMIMYGEAASFADVKTPSALKGQTLSGTVMTLLAIVYGSSSSWSSIVSDYYVHYPVNTSKTKVFLLTSMGITIPTCIGMVMGCCVGSTMGVNTEWANAYDDGLGYLIQTILFPRGFAKFLLVVLVLSGIGINCIAIYSAALSIQLFARPLQVVPRAFWTLIIFVGILLLGVAGRNHLLAVLQNFLSLLGYWNTAFFVILFTEHYIFRKGSLENYNLEVWNTESKMPIGIAGLIAFLLGIVGCILGMVQTWYIGVIAAMIGETGGDIGNQSAVVPQYQSIPLRQAYSHHKRVSQKQSDSSHQPSLTSAEYHSTFASSQPAQIVTTAIKRQLAGFDTATYFEAGEEFTIKAQKLLSGCEPEALRVFSLESAVLRTCRTVYSEAKPVLYGENTFLYSCVASKFVTEYGMIGFLDKRLKHIQHLKLEIEDITWCGESTAESVARAIQYFIERGCELGTFELILNQLWGRPGGYYEDRHHLLRKIAASQEVMAALVELEVSKTLTVSVWFRQEDEASEHELRKSSVDMLQDFVDRLASEKGMTATGIVIEDTEGDGAEDDSEGGYNGDDDWAFIPYKLSWCLRSQRSEQQSAKVASTSD</sequence>
<feature type="transmembrane region" description="Helical" evidence="9">
    <location>
        <begin position="290"/>
        <end position="312"/>
    </location>
</feature>
<gene>
    <name evidence="10" type="ORF">HO133_004185</name>
</gene>
<dbReference type="RefSeq" id="XP_037157105.1">
    <property type="nucleotide sequence ID" value="XM_037295104.1"/>
</dbReference>
<evidence type="ECO:0000313" key="11">
    <source>
        <dbReference type="Proteomes" id="UP000593566"/>
    </source>
</evidence>
<dbReference type="InterPro" id="IPR026030">
    <property type="entry name" value="Pur-cyt_permease_Fcy2/21/22"/>
</dbReference>
<feature type="transmembrane region" description="Helical" evidence="9">
    <location>
        <begin position="251"/>
        <end position="270"/>
    </location>
</feature>
<evidence type="ECO:0000256" key="7">
    <source>
        <dbReference type="ARBA" id="ARBA00023136"/>
    </source>
</evidence>
<keyword evidence="11" id="KW-1185">Reference proteome</keyword>
<dbReference type="AlphaFoldDB" id="A0A8H6FJX0"/>
<dbReference type="FunFam" id="1.10.4160.10:FF:000002">
    <property type="entry name" value="Purine-cytosine permease fcyB"/>
    <property type="match status" value="1"/>
</dbReference>
<feature type="transmembrane region" description="Helical" evidence="9">
    <location>
        <begin position="411"/>
        <end position="433"/>
    </location>
</feature>
<evidence type="ECO:0000313" key="10">
    <source>
        <dbReference type="EMBL" id="KAF6229848.1"/>
    </source>
</evidence>
<evidence type="ECO:0000256" key="2">
    <source>
        <dbReference type="ARBA" id="ARBA00008974"/>
    </source>
</evidence>
<comment type="caution">
    <text evidence="10">The sequence shown here is derived from an EMBL/GenBank/DDBJ whole genome shotgun (WGS) entry which is preliminary data.</text>
</comment>
<evidence type="ECO:0000256" key="8">
    <source>
        <dbReference type="SAM" id="MobiDB-lite"/>
    </source>
</evidence>
<feature type="transmembrane region" description="Helical" evidence="9">
    <location>
        <begin position="453"/>
        <end position="474"/>
    </location>
</feature>
<feature type="compositionally biased region" description="Basic and acidic residues" evidence="8">
    <location>
        <begin position="1"/>
        <end position="12"/>
    </location>
</feature>
<name>A0A8H6FJX0_9LECA</name>
<accession>A0A8H6FJX0</accession>
<organism evidence="10 11">
    <name type="scientific">Letharia lupina</name>
    <dbReference type="NCBI Taxonomy" id="560253"/>
    <lineage>
        <taxon>Eukaryota</taxon>
        <taxon>Fungi</taxon>
        <taxon>Dikarya</taxon>
        <taxon>Ascomycota</taxon>
        <taxon>Pezizomycotina</taxon>
        <taxon>Lecanoromycetes</taxon>
        <taxon>OSLEUM clade</taxon>
        <taxon>Lecanoromycetidae</taxon>
        <taxon>Lecanorales</taxon>
        <taxon>Lecanorineae</taxon>
        <taxon>Parmeliaceae</taxon>
        <taxon>Letharia</taxon>
    </lineage>
</organism>
<feature type="transmembrane region" description="Helical" evidence="9">
    <location>
        <begin position="81"/>
        <end position="102"/>
    </location>
</feature>
<dbReference type="Proteomes" id="UP000593566">
    <property type="component" value="Unassembled WGS sequence"/>
</dbReference>
<keyword evidence="4" id="KW-0597">Phosphoprotein</keyword>
<keyword evidence="5 9" id="KW-0812">Transmembrane</keyword>
<dbReference type="InterPro" id="IPR001248">
    <property type="entry name" value="Pur-cyt_permease"/>
</dbReference>
<feature type="transmembrane region" description="Helical" evidence="9">
    <location>
        <begin position="346"/>
        <end position="367"/>
    </location>
</feature>
<reference evidence="10 11" key="1">
    <citation type="journal article" date="2020" name="Genomics">
        <title>Complete, high-quality genomes from long-read metagenomic sequencing of two wolf lichen thalli reveals enigmatic genome architecture.</title>
        <authorList>
            <person name="McKenzie S.K."/>
            <person name="Walston R.F."/>
            <person name="Allen J.L."/>
        </authorList>
    </citation>
    <scope>NUCLEOTIDE SEQUENCE [LARGE SCALE GENOMIC DNA]</scope>
    <source>
        <strain evidence="10">WasteWater1</strain>
    </source>
</reference>
<dbReference type="GO" id="GO:0000329">
    <property type="term" value="C:fungal-type vacuole membrane"/>
    <property type="evidence" value="ECO:0007669"/>
    <property type="project" value="TreeGrafter"/>
</dbReference>
<dbReference type="PANTHER" id="PTHR31806">
    <property type="entry name" value="PURINE-CYTOSINE PERMEASE FCY2-RELATED"/>
    <property type="match status" value="1"/>
</dbReference>
<comment type="similarity">
    <text evidence="2">Belongs to the purine-cytosine permease (2.A.39) family.</text>
</comment>